<comment type="caution">
    <text evidence="2">The sequence shown here is derived from an EMBL/GenBank/DDBJ whole genome shotgun (WGS) entry which is preliminary data.</text>
</comment>
<reference evidence="3" key="1">
    <citation type="journal article" date="2019" name="Nat. Commun.">
        <title>The genome of broomcorn millet.</title>
        <authorList>
            <person name="Zou C."/>
            <person name="Miki D."/>
            <person name="Li D."/>
            <person name="Tang Q."/>
            <person name="Xiao L."/>
            <person name="Rajput S."/>
            <person name="Deng P."/>
            <person name="Jia W."/>
            <person name="Huang R."/>
            <person name="Zhang M."/>
            <person name="Sun Y."/>
            <person name="Hu J."/>
            <person name="Fu X."/>
            <person name="Schnable P.S."/>
            <person name="Li F."/>
            <person name="Zhang H."/>
            <person name="Feng B."/>
            <person name="Zhu X."/>
            <person name="Liu R."/>
            <person name="Schnable J.C."/>
            <person name="Zhu J.-K."/>
            <person name="Zhang H."/>
        </authorList>
    </citation>
    <scope>NUCLEOTIDE SEQUENCE [LARGE SCALE GENOMIC DNA]</scope>
</reference>
<gene>
    <name evidence="2" type="ORF">C2845_PM01G29580</name>
</gene>
<name>A0A3L6TEP4_PANMI</name>
<proteinExistence type="predicted"/>
<dbReference type="EMBL" id="PQIB02000001">
    <property type="protein sequence ID" value="RLN38829.1"/>
    <property type="molecule type" value="Genomic_DNA"/>
</dbReference>
<organism evidence="2 3">
    <name type="scientific">Panicum miliaceum</name>
    <name type="common">Proso millet</name>
    <name type="synonym">Broomcorn millet</name>
    <dbReference type="NCBI Taxonomy" id="4540"/>
    <lineage>
        <taxon>Eukaryota</taxon>
        <taxon>Viridiplantae</taxon>
        <taxon>Streptophyta</taxon>
        <taxon>Embryophyta</taxon>
        <taxon>Tracheophyta</taxon>
        <taxon>Spermatophyta</taxon>
        <taxon>Magnoliopsida</taxon>
        <taxon>Liliopsida</taxon>
        <taxon>Poales</taxon>
        <taxon>Poaceae</taxon>
        <taxon>PACMAD clade</taxon>
        <taxon>Panicoideae</taxon>
        <taxon>Panicodae</taxon>
        <taxon>Paniceae</taxon>
        <taxon>Panicinae</taxon>
        <taxon>Panicum</taxon>
        <taxon>Panicum sect. Panicum</taxon>
    </lineage>
</organism>
<evidence type="ECO:0000313" key="2">
    <source>
        <dbReference type="EMBL" id="RLN38829.1"/>
    </source>
</evidence>
<keyword evidence="3" id="KW-1185">Reference proteome</keyword>
<evidence type="ECO:0000256" key="1">
    <source>
        <dbReference type="SAM" id="MobiDB-lite"/>
    </source>
</evidence>
<protein>
    <submittedName>
        <fullName evidence="2">Uncharacterized protein</fullName>
    </submittedName>
</protein>
<sequence length="147" mass="16376">MLPPPPARIRCHLLEFAAARARPWRLVAFPQASAELGHWSSISAIKSSIAALQSSTDALESSMAALNRARTPSNRSEDEETEAFMADSERREGRHRRGTASRSAPSNSTGAWSWEPRRGQPRRAVHLDCPGLEIIQRHARRKRDASE</sequence>
<dbReference type="AlphaFoldDB" id="A0A3L6TEP4"/>
<accession>A0A3L6TEP4</accession>
<evidence type="ECO:0000313" key="3">
    <source>
        <dbReference type="Proteomes" id="UP000275267"/>
    </source>
</evidence>
<feature type="region of interest" description="Disordered" evidence="1">
    <location>
        <begin position="63"/>
        <end position="147"/>
    </location>
</feature>
<dbReference type="Proteomes" id="UP000275267">
    <property type="component" value="Unassembled WGS sequence"/>
</dbReference>
<feature type="compositionally biased region" description="Basic residues" evidence="1">
    <location>
        <begin position="137"/>
        <end position="147"/>
    </location>
</feature>
<feature type="compositionally biased region" description="Polar residues" evidence="1">
    <location>
        <begin position="100"/>
        <end position="111"/>
    </location>
</feature>